<keyword evidence="4" id="KW-0268">Exocytosis</keyword>
<reference evidence="11" key="1">
    <citation type="submission" date="2017-01" db="EMBL/GenBank/DDBJ databases">
        <title>Comparative genomics of anhydrobiosis in the tardigrade Hypsibius dujardini.</title>
        <authorList>
            <person name="Yoshida Y."/>
            <person name="Koutsovoulos G."/>
            <person name="Laetsch D."/>
            <person name="Stevens L."/>
            <person name="Kumar S."/>
            <person name="Horikawa D."/>
            <person name="Ishino K."/>
            <person name="Komine S."/>
            <person name="Tomita M."/>
            <person name="Blaxter M."/>
            <person name="Arakawa K."/>
        </authorList>
    </citation>
    <scope>NUCLEOTIDE SEQUENCE [LARGE SCALE GENOMIC DNA]</scope>
    <source>
        <strain evidence="11">Z151</strain>
    </source>
</reference>
<evidence type="ECO:0000259" key="9">
    <source>
        <dbReference type="Pfam" id="PF20667"/>
    </source>
</evidence>
<dbReference type="EMBL" id="MTYJ01000113">
    <property type="protein sequence ID" value="OQV13943.1"/>
    <property type="molecule type" value="Genomic_DNA"/>
</dbReference>
<dbReference type="InterPro" id="IPR048627">
    <property type="entry name" value="Sec10_HB"/>
</dbReference>
<evidence type="ECO:0000256" key="2">
    <source>
        <dbReference type="ARBA" id="ARBA00017524"/>
    </source>
</evidence>
<dbReference type="Proteomes" id="UP000192578">
    <property type="component" value="Unassembled WGS sequence"/>
</dbReference>
<evidence type="ECO:0000256" key="1">
    <source>
        <dbReference type="ARBA" id="ARBA00006572"/>
    </source>
</evidence>
<feature type="coiled-coil region" evidence="7">
    <location>
        <begin position="565"/>
        <end position="599"/>
    </location>
</feature>
<feature type="coiled-coil region" evidence="7">
    <location>
        <begin position="103"/>
        <end position="162"/>
    </location>
</feature>
<feature type="domain" description="Exocyst complex component Sec10 N-terminal" evidence="9">
    <location>
        <begin position="103"/>
        <end position="189"/>
    </location>
</feature>
<evidence type="ECO:0000256" key="3">
    <source>
        <dbReference type="ARBA" id="ARBA00022448"/>
    </source>
</evidence>
<proteinExistence type="inferred from homology"/>
<dbReference type="PANTHER" id="PTHR12100:SF0">
    <property type="entry name" value="EXOCYST COMPLEX COMPONENT 5"/>
    <property type="match status" value="1"/>
</dbReference>
<comment type="caution">
    <text evidence="10">The sequence shown here is derived from an EMBL/GenBank/DDBJ whole genome shotgun (WGS) entry which is preliminary data.</text>
</comment>
<keyword evidence="5 7" id="KW-0175">Coiled coil</keyword>
<evidence type="ECO:0000256" key="7">
    <source>
        <dbReference type="SAM" id="Coils"/>
    </source>
</evidence>
<comment type="similarity">
    <text evidence="1">Belongs to the SEC10 family.</text>
</comment>
<sequence>MAKTHSAVSIDAESLWHELLGVSFDVDEFLENYIKNRMVPSKNSLRVGSAIFLLDAVPQLRLKPISATAQPMRSFIDLHDSTFDTNRILSSLNDLFDACVFINSKAAYQHQHAEEELRHVEEEAQEKLMCRAEKVKLSLREVERLQAELKDLSRKLNHVGDKISSTTKPQERLLEAQKLLAYFIELDQAELPAQMTFPELLQKRQTLDDYQKAAYSVLSLQKVATALEAYRDHAYEMARGRITTLYEEIETELALLFSRGHDEMDLHLMQQVAVLLQSFPEGFNATIMNFVDRAVHVVANMSNDPFRHIIQVCDATYKLIYEVFPGPSSVMDKFITRVVCQELEPVIEAQLGGRTTATLEAYLGSFYDLYKRVQGLEPSLSKFKGFHMAGILHSLFDFHLQRYMETELRFLNHKCDQLLQQYYEVLATDLEYYGKLSPVKILPEPDADIFTMTIGASKPIPVLLGDFLANHPKAGYENKLVNETLCLRLLSELRQAANRVRTFVHTEDEVASNLLQLASVVINGVAMIHLDYGMEIGIRALPPSDPKTEPSLAFLRLVHHTAMILDLLEFQIRECLRRIERLQTETLKLDSLMQQARERIERKATIGIEGCLNAAMNYLRLLLSRQKKAEFSNLSKGFVATPTALKVADFFLKMIESVKENITGKNHHNVSAELGLRFHREIIDHLENFRFNNEEGMILICDVKEYRDVAFILDVDAVSKLFMEMLLLTNLLVGPGANLSVICKEILRDVESLESIGYFLRLREDFKIVSDSVEEYI</sequence>
<feature type="domain" description="Exocyst complex component Sec10-like alpha-helical bundle" evidence="8">
    <location>
        <begin position="214"/>
        <end position="425"/>
    </location>
</feature>
<dbReference type="Pfam" id="PF20667">
    <property type="entry name" value="Sec10_N"/>
    <property type="match status" value="1"/>
</dbReference>
<evidence type="ECO:0000313" key="11">
    <source>
        <dbReference type="Proteomes" id="UP000192578"/>
    </source>
</evidence>
<protein>
    <recommendedName>
        <fullName evidence="2">Exocyst complex component 5</fullName>
    </recommendedName>
    <alternativeName>
        <fullName evidence="6">Exocyst complex component Sec10</fullName>
    </alternativeName>
</protein>
<evidence type="ECO:0000256" key="4">
    <source>
        <dbReference type="ARBA" id="ARBA00022483"/>
    </source>
</evidence>
<keyword evidence="3" id="KW-0813">Transport</keyword>
<dbReference type="GO" id="GO:0006887">
    <property type="term" value="P:exocytosis"/>
    <property type="evidence" value="ECO:0007669"/>
    <property type="project" value="TreeGrafter"/>
</dbReference>
<evidence type="ECO:0000256" key="6">
    <source>
        <dbReference type="ARBA" id="ARBA00031471"/>
    </source>
</evidence>
<dbReference type="InterPro" id="IPR009976">
    <property type="entry name" value="Sec10-like"/>
</dbReference>
<dbReference type="Pfam" id="PF07393">
    <property type="entry name" value="Sec10_HB"/>
    <property type="match status" value="2"/>
</dbReference>
<dbReference type="GO" id="GO:0006893">
    <property type="term" value="P:Golgi to plasma membrane transport"/>
    <property type="evidence" value="ECO:0007669"/>
    <property type="project" value="TreeGrafter"/>
</dbReference>
<evidence type="ECO:0000313" key="10">
    <source>
        <dbReference type="EMBL" id="OQV13943.1"/>
    </source>
</evidence>
<dbReference type="OrthoDB" id="125856at2759"/>
<evidence type="ECO:0000256" key="5">
    <source>
        <dbReference type="ARBA" id="ARBA00023054"/>
    </source>
</evidence>
<dbReference type="AlphaFoldDB" id="A0A1W0WFQ0"/>
<evidence type="ECO:0000259" key="8">
    <source>
        <dbReference type="Pfam" id="PF07393"/>
    </source>
</evidence>
<feature type="domain" description="Exocyst complex component Sec10-like alpha-helical bundle" evidence="8">
    <location>
        <begin position="477"/>
        <end position="769"/>
    </location>
</feature>
<keyword evidence="11" id="KW-1185">Reference proteome</keyword>
<name>A0A1W0WFQ0_HYPEX</name>
<accession>A0A1W0WFQ0</accession>
<dbReference type="PANTHER" id="PTHR12100">
    <property type="entry name" value="SEC10"/>
    <property type="match status" value="1"/>
</dbReference>
<organism evidence="10 11">
    <name type="scientific">Hypsibius exemplaris</name>
    <name type="common">Freshwater tardigrade</name>
    <dbReference type="NCBI Taxonomy" id="2072580"/>
    <lineage>
        <taxon>Eukaryota</taxon>
        <taxon>Metazoa</taxon>
        <taxon>Ecdysozoa</taxon>
        <taxon>Tardigrada</taxon>
        <taxon>Eutardigrada</taxon>
        <taxon>Parachela</taxon>
        <taxon>Hypsibioidea</taxon>
        <taxon>Hypsibiidae</taxon>
        <taxon>Hypsibius</taxon>
    </lineage>
</organism>
<dbReference type="GO" id="GO:0000145">
    <property type="term" value="C:exocyst"/>
    <property type="evidence" value="ECO:0007669"/>
    <property type="project" value="TreeGrafter"/>
</dbReference>
<dbReference type="InterPro" id="IPR048625">
    <property type="entry name" value="Sec10_N"/>
</dbReference>
<gene>
    <name evidence="10" type="ORF">BV898_11825</name>
</gene>